<evidence type="ECO:0000256" key="1">
    <source>
        <dbReference type="ARBA" id="ARBA00004651"/>
    </source>
</evidence>
<accession>A0A9N9H9H5</accession>
<proteinExistence type="predicted"/>
<dbReference type="Proteomes" id="UP000789831">
    <property type="component" value="Unassembled WGS sequence"/>
</dbReference>
<dbReference type="AlphaFoldDB" id="A0A9N9H9H5"/>
<dbReference type="PANTHER" id="PTHR34187">
    <property type="entry name" value="FGR18P"/>
    <property type="match status" value="1"/>
</dbReference>
<keyword evidence="5 6" id="KW-0472">Membrane</keyword>
<comment type="caution">
    <text evidence="8">The sequence shown here is derived from an EMBL/GenBank/DDBJ whole genome shotgun (WGS) entry which is preliminary data.</text>
</comment>
<organism evidence="8 9">
    <name type="scientific">Ambispora gerdemannii</name>
    <dbReference type="NCBI Taxonomy" id="144530"/>
    <lineage>
        <taxon>Eukaryota</taxon>
        <taxon>Fungi</taxon>
        <taxon>Fungi incertae sedis</taxon>
        <taxon>Mucoromycota</taxon>
        <taxon>Glomeromycotina</taxon>
        <taxon>Glomeromycetes</taxon>
        <taxon>Archaeosporales</taxon>
        <taxon>Ambisporaceae</taxon>
        <taxon>Ambispora</taxon>
    </lineage>
</organism>
<evidence type="ECO:0000313" key="8">
    <source>
        <dbReference type="EMBL" id="CAG8667180.1"/>
    </source>
</evidence>
<dbReference type="OrthoDB" id="199599at2759"/>
<dbReference type="GO" id="GO:0005886">
    <property type="term" value="C:plasma membrane"/>
    <property type="evidence" value="ECO:0007669"/>
    <property type="project" value="UniProtKB-SubCell"/>
</dbReference>
<dbReference type="Pfam" id="PF02656">
    <property type="entry name" value="DUF202"/>
    <property type="match status" value="1"/>
</dbReference>
<evidence type="ECO:0000256" key="6">
    <source>
        <dbReference type="SAM" id="Phobius"/>
    </source>
</evidence>
<evidence type="ECO:0000256" key="2">
    <source>
        <dbReference type="ARBA" id="ARBA00022475"/>
    </source>
</evidence>
<keyword evidence="4 6" id="KW-1133">Transmembrane helix</keyword>
<feature type="transmembrane region" description="Helical" evidence="6">
    <location>
        <begin position="95"/>
        <end position="115"/>
    </location>
</feature>
<dbReference type="InterPro" id="IPR052053">
    <property type="entry name" value="IM_YidH-like"/>
</dbReference>
<comment type="subcellular location">
    <subcellularLocation>
        <location evidence="1">Cell membrane</location>
        <topology evidence="1">Multi-pass membrane protein</topology>
    </subcellularLocation>
</comment>
<dbReference type="InterPro" id="IPR003807">
    <property type="entry name" value="DUF202"/>
</dbReference>
<reference evidence="8" key="1">
    <citation type="submission" date="2021-06" db="EMBL/GenBank/DDBJ databases">
        <authorList>
            <person name="Kallberg Y."/>
            <person name="Tangrot J."/>
            <person name="Rosling A."/>
        </authorList>
    </citation>
    <scope>NUCLEOTIDE SEQUENCE</scope>
    <source>
        <strain evidence="8">MT106</strain>
    </source>
</reference>
<dbReference type="PANTHER" id="PTHR34187:SF2">
    <property type="entry name" value="DUF202 DOMAIN-CONTAINING PROTEIN"/>
    <property type="match status" value="1"/>
</dbReference>
<feature type="transmembrane region" description="Helical" evidence="6">
    <location>
        <begin position="136"/>
        <end position="156"/>
    </location>
</feature>
<keyword evidence="9" id="KW-1185">Reference proteome</keyword>
<keyword evidence="2" id="KW-1003">Cell membrane</keyword>
<gene>
    <name evidence="8" type="ORF">AGERDE_LOCUS12090</name>
</gene>
<evidence type="ECO:0000256" key="3">
    <source>
        <dbReference type="ARBA" id="ARBA00022692"/>
    </source>
</evidence>
<feature type="transmembrane region" description="Helical" evidence="6">
    <location>
        <begin position="50"/>
        <end position="71"/>
    </location>
</feature>
<name>A0A9N9H9H5_9GLOM</name>
<dbReference type="EMBL" id="CAJVPL010006973">
    <property type="protein sequence ID" value="CAG8667180.1"/>
    <property type="molecule type" value="Genomic_DNA"/>
</dbReference>
<evidence type="ECO:0000259" key="7">
    <source>
        <dbReference type="Pfam" id="PF02656"/>
    </source>
</evidence>
<evidence type="ECO:0000256" key="4">
    <source>
        <dbReference type="ARBA" id="ARBA00022989"/>
    </source>
</evidence>
<protein>
    <submittedName>
        <fullName evidence="8">1419_t:CDS:1</fullName>
    </submittedName>
</protein>
<evidence type="ECO:0000313" key="9">
    <source>
        <dbReference type="Proteomes" id="UP000789831"/>
    </source>
</evidence>
<evidence type="ECO:0000256" key="5">
    <source>
        <dbReference type="ARBA" id="ARBA00023136"/>
    </source>
</evidence>
<keyword evidence="3 6" id="KW-0812">Transmembrane</keyword>
<sequence length="158" mass="17474">MSSSQAQQSQIPENMTSSQKKKLFTFKRTTLYLENKGSIARDHLANERTFLAWLRTALSFSGIGIAISQLFKLSVQERTMKGGTMLSSSPSEKSAKVLSVTFILLGMVFLLLGILRYFNSQMTMTKGRFPATRLSIIVAAFLTIAILVGIIVMLVIDS</sequence>
<feature type="domain" description="DUF202" evidence="7">
    <location>
        <begin position="41"/>
        <end position="121"/>
    </location>
</feature>